<sequence length="172" mass="19334">MRNNETEILSVQLDGSPDRHSIRNSPSLNFRENIDDDDMILILQTTLQANERACNISVPDNDDFHNFSECKLVSHIGELSDMVAIAEYQTVCRGDSGSPMVFPSLDSKGSIWRAEGIVSHYLNPRIWKESIIVGLSCPHQKEKDDISGSEDSAPSNPQRFRRQPSIKSETVF</sequence>
<reference evidence="2" key="1">
    <citation type="submission" date="2020-11" db="EMBL/GenBank/DDBJ databases">
        <authorList>
            <person name="Tran Van P."/>
        </authorList>
    </citation>
    <scope>NUCLEOTIDE SEQUENCE</scope>
</reference>
<dbReference type="EMBL" id="LR901839">
    <property type="protein sequence ID" value="CAD7249487.1"/>
    <property type="molecule type" value="Genomic_DNA"/>
</dbReference>
<name>A0A7R9FN84_9CRUS</name>
<protein>
    <recommendedName>
        <fullName evidence="4">Peptidase S1 domain-containing protein</fullName>
    </recommendedName>
</protein>
<dbReference type="OrthoDB" id="6147874at2759"/>
<dbReference type="EMBL" id="CAJPEV010002322">
    <property type="protein sequence ID" value="CAG0896521.1"/>
    <property type="molecule type" value="Genomic_DNA"/>
</dbReference>
<keyword evidence="3" id="KW-1185">Reference proteome</keyword>
<evidence type="ECO:0000313" key="2">
    <source>
        <dbReference type="EMBL" id="CAD7249487.1"/>
    </source>
</evidence>
<evidence type="ECO:0008006" key="4">
    <source>
        <dbReference type="Google" id="ProtNLM"/>
    </source>
</evidence>
<feature type="region of interest" description="Disordered" evidence="1">
    <location>
        <begin position="142"/>
        <end position="172"/>
    </location>
</feature>
<evidence type="ECO:0000313" key="3">
    <source>
        <dbReference type="Proteomes" id="UP000677054"/>
    </source>
</evidence>
<feature type="compositionally biased region" description="Polar residues" evidence="1">
    <location>
        <begin position="149"/>
        <end position="158"/>
    </location>
</feature>
<dbReference type="AlphaFoldDB" id="A0A7R9FN84"/>
<proteinExistence type="predicted"/>
<organism evidence="2">
    <name type="scientific">Darwinula stevensoni</name>
    <dbReference type="NCBI Taxonomy" id="69355"/>
    <lineage>
        <taxon>Eukaryota</taxon>
        <taxon>Metazoa</taxon>
        <taxon>Ecdysozoa</taxon>
        <taxon>Arthropoda</taxon>
        <taxon>Crustacea</taxon>
        <taxon>Oligostraca</taxon>
        <taxon>Ostracoda</taxon>
        <taxon>Podocopa</taxon>
        <taxon>Podocopida</taxon>
        <taxon>Darwinulocopina</taxon>
        <taxon>Darwinuloidea</taxon>
        <taxon>Darwinulidae</taxon>
        <taxon>Darwinula</taxon>
    </lineage>
</organism>
<accession>A0A7R9FN84</accession>
<dbReference type="InterPro" id="IPR009003">
    <property type="entry name" value="Peptidase_S1_PA"/>
</dbReference>
<gene>
    <name evidence="2" type="ORF">DSTB1V02_LOCUS9282</name>
</gene>
<feature type="region of interest" description="Disordered" evidence="1">
    <location>
        <begin position="1"/>
        <end position="25"/>
    </location>
</feature>
<evidence type="ECO:0000256" key="1">
    <source>
        <dbReference type="SAM" id="MobiDB-lite"/>
    </source>
</evidence>
<dbReference type="Proteomes" id="UP000677054">
    <property type="component" value="Unassembled WGS sequence"/>
</dbReference>
<dbReference type="SUPFAM" id="SSF50494">
    <property type="entry name" value="Trypsin-like serine proteases"/>
    <property type="match status" value="1"/>
</dbReference>